<dbReference type="Gramene" id="MELO3C020421.2.1">
    <property type="protein sequence ID" value="MELO3C020421.2.1"/>
    <property type="gene ID" value="MELO3C020421.2"/>
</dbReference>
<sequence length="94" mass="10428">MPLFIFQSSPEFPSLTDPLSRFFSSCRPLPQRGYYPNMAADLSHSSPNGSLLVELVAGSLHRTDLPGIRFLDAFSDFREAVSVFDFSSMSCCVD</sequence>
<organism evidence="1">
    <name type="scientific">Cucumis melo</name>
    <name type="common">Muskmelon</name>
    <dbReference type="NCBI Taxonomy" id="3656"/>
    <lineage>
        <taxon>Eukaryota</taxon>
        <taxon>Viridiplantae</taxon>
        <taxon>Streptophyta</taxon>
        <taxon>Embryophyta</taxon>
        <taxon>Tracheophyta</taxon>
        <taxon>Spermatophyta</taxon>
        <taxon>Magnoliopsida</taxon>
        <taxon>eudicotyledons</taxon>
        <taxon>Gunneridae</taxon>
        <taxon>Pentapetalae</taxon>
        <taxon>rosids</taxon>
        <taxon>fabids</taxon>
        <taxon>Cucurbitales</taxon>
        <taxon>Cucurbitaceae</taxon>
        <taxon>Benincaseae</taxon>
        <taxon>Cucumis</taxon>
    </lineage>
</organism>
<reference evidence="1" key="1">
    <citation type="submission" date="2023-03" db="UniProtKB">
        <authorList>
            <consortium name="EnsemblPlants"/>
        </authorList>
    </citation>
    <scope>IDENTIFICATION</scope>
</reference>
<proteinExistence type="predicted"/>
<protein>
    <submittedName>
        <fullName evidence="1">Uncharacterized protein</fullName>
    </submittedName>
</protein>
<dbReference type="AlphaFoldDB" id="A0A9I9DLG3"/>
<name>A0A9I9DLG3_CUCME</name>
<accession>A0A9I9DLG3</accession>
<evidence type="ECO:0000313" key="1">
    <source>
        <dbReference type="EnsemblPlants" id="MELO3C020421.2.1"/>
    </source>
</evidence>
<dbReference type="EnsemblPlants" id="MELO3C020421.2.1">
    <property type="protein sequence ID" value="MELO3C020421.2.1"/>
    <property type="gene ID" value="MELO3C020421.2"/>
</dbReference>